<accession>A0A4V3DCR7</accession>
<dbReference type="EMBL" id="SNYV01000019">
    <property type="protein sequence ID" value="TDQ73443.1"/>
    <property type="molecule type" value="Genomic_DNA"/>
</dbReference>
<feature type="domain" description="Cyclic nucleotide-binding" evidence="1">
    <location>
        <begin position="33"/>
        <end position="123"/>
    </location>
</feature>
<evidence type="ECO:0000313" key="2">
    <source>
        <dbReference type="EMBL" id="TDQ73443.1"/>
    </source>
</evidence>
<dbReference type="RefSeq" id="WP_133586620.1">
    <property type="nucleotide sequence ID" value="NZ_SNYV01000019.1"/>
</dbReference>
<organism evidence="2 3">
    <name type="scientific">Sphingobacterium yanglingense</name>
    <dbReference type="NCBI Taxonomy" id="1437280"/>
    <lineage>
        <taxon>Bacteria</taxon>
        <taxon>Pseudomonadati</taxon>
        <taxon>Bacteroidota</taxon>
        <taxon>Sphingobacteriia</taxon>
        <taxon>Sphingobacteriales</taxon>
        <taxon>Sphingobacteriaceae</taxon>
        <taxon>Sphingobacterium</taxon>
    </lineage>
</organism>
<evidence type="ECO:0000313" key="3">
    <source>
        <dbReference type="Proteomes" id="UP000295292"/>
    </source>
</evidence>
<gene>
    <name evidence="2" type="ORF">CLV99_4495</name>
</gene>
<dbReference type="SUPFAM" id="SSF51206">
    <property type="entry name" value="cAMP-binding domain-like"/>
    <property type="match status" value="1"/>
</dbReference>
<evidence type="ECO:0000259" key="1">
    <source>
        <dbReference type="Pfam" id="PF00027"/>
    </source>
</evidence>
<comment type="caution">
    <text evidence="2">The sequence shown here is derived from an EMBL/GenBank/DDBJ whole genome shotgun (WGS) entry which is preliminary data.</text>
</comment>
<sequence length="203" mass="23624">MLSRPADILAYLESIPALNQEERIELSAICKPVFLPKRTTLVQSGDRFDYVFVLATGLLRWFFYSEDGTENNIFLTSEAHKDVIIGIPDYYTDQKDTKYNVESVIDTQLFLFQKDRLEELAFQYKGIFRFYIESLKVTIDTLRIRTEQLCSDSPSDRYEDFLKDRSFVTQNANRKHIANFLGITPNSLSRLSARINKKTPPKK</sequence>
<dbReference type="InterPro" id="IPR014710">
    <property type="entry name" value="RmlC-like_jellyroll"/>
</dbReference>
<dbReference type="InterPro" id="IPR000595">
    <property type="entry name" value="cNMP-bd_dom"/>
</dbReference>
<name>A0A4V3DCR7_9SPHI</name>
<protein>
    <submittedName>
        <fullName evidence="2">CRP-like cAMP-binding protein</fullName>
    </submittedName>
</protein>
<dbReference type="OrthoDB" id="944427at2"/>
<dbReference type="Pfam" id="PF00027">
    <property type="entry name" value="cNMP_binding"/>
    <property type="match status" value="1"/>
</dbReference>
<proteinExistence type="predicted"/>
<dbReference type="InterPro" id="IPR018490">
    <property type="entry name" value="cNMP-bd_dom_sf"/>
</dbReference>
<dbReference type="Proteomes" id="UP000295292">
    <property type="component" value="Unassembled WGS sequence"/>
</dbReference>
<keyword evidence="3" id="KW-1185">Reference proteome</keyword>
<dbReference type="CDD" id="cd00038">
    <property type="entry name" value="CAP_ED"/>
    <property type="match status" value="1"/>
</dbReference>
<dbReference type="AlphaFoldDB" id="A0A4V3DCR7"/>
<reference evidence="2 3" key="1">
    <citation type="submission" date="2019-03" db="EMBL/GenBank/DDBJ databases">
        <title>Genomic Encyclopedia of Archaeal and Bacterial Type Strains, Phase II (KMG-II): from individual species to whole genera.</title>
        <authorList>
            <person name="Goeker M."/>
        </authorList>
    </citation>
    <scope>NUCLEOTIDE SEQUENCE [LARGE SCALE GENOMIC DNA]</scope>
    <source>
        <strain evidence="2 3">DSM 28353</strain>
    </source>
</reference>
<dbReference type="Gene3D" id="2.60.120.10">
    <property type="entry name" value="Jelly Rolls"/>
    <property type="match status" value="1"/>
</dbReference>